<proteinExistence type="predicted"/>
<keyword evidence="4" id="KW-1185">Reference proteome</keyword>
<feature type="transmembrane region" description="Helical" evidence="1">
    <location>
        <begin position="237"/>
        <end position="257"/>
    </location>
</feature>
<evidence type="ECO:0000256" key="1">
    <source>
        <dbReference type="SAM" id="Phobius"/>
    </source>
</evidence>
<name>A0AAV9N9M3_9EURO</name>
<dbReference type="GeneID" id="89970628"/>
<reference evidence="3 4" key="1">
    <citation type="submission" date="2023-08" db="EMBL/GenBank/DDBJ databases">
        <title>Black Yeasts Isolated from many extreme environments.</title>
        <authorList>
            <person name="Coleine C."/>
            <person name="Stajich J.E."/>
            <person name="Selbmann L."/>
        </authorList>
    </citation>
    <scope>NUCLEOTIDE SEQUENCE [LARGE SCALE GENOMIC DNA]</scope>
    <source>
        <strain evidence="3 4">CCFEE 5792</strain>
    </source>
</reference>
<keyword evidence="1" id="KW-1133">Transmembrane helix</keyword>
<keyword evidence="1" id="KW-0812">Transmembrane</keyword>
<dbReference type="RefSeq" id="XP_064706255.1">
    <property type="nucleotide sequence ID" value="XM_064846030.1"/>
</dbReference>
<dbReference type="PANTHER" id="PTHR35393:SF1">
    <property type="entry name" value="SNOAL-LIKE DOMAIN-CONTAINING PROTEIN"/>
    <property type="match status" value="1"/>
</dbReference>
<feature type="domain" description="SigF-like NTF2-like" evidence="2">
    <location>
        <begin position="1"/>
        <end position="116"/>
    </location>
</feature>
<gene>
    <name evidence="3" type="ORF">LTR84_002420</name>
</gene>
<dbReference type="Pfam" id="PF24840">
    <property type="entry name" value="NTF2_SigF"/>
    <property type="match status" value="1"/>
</dbReference>
<keyword evidence="1" id="KW-0472">Membrane</keyword>
<dbReference type="Proteomes" id="UP001358417">
    <property type="component" value="Unassembled WGS sequence"/>
</dbReference>
<organism evidence="3 4">
    <name type="scientific">Exophiala bonariae</name>
    <dbReference type="NCBI Taxonomy" id="1690606"/>
    <lineage>
        <taxon>Eukaryota</taxon>
        <taxon>Fungi</taxon>
        <taxon>Dikarya</taxon>
        <taxon>Ascomycota</taxon>
        <taxon>Pezizomycotina</taxon>
        <taxon>Eurotiomycetes</taxon>
        <taxon>Chaetothyriomycetidae</taxon>
        <taxon>Chaetothyriales</taxon>
        <taxon>Herpotrichiellaceae</taxon>
        <taxon>Exophiala</taxon>
    </lineage>
</organism>
<sequence length="282" mass="31461">MDDPVAEIPDIIRTLCTAPSDIQRDTIESYFTSTASFTHPFCRTGSSPWSRWLITQIYRWYKILSPEIDVSVDSVAFDPEKLLLYVSIHQNFKLWVVPFYNAPVKLVTVLQLVKGSTEPGPEPSVVYDPVLSKGNNLDSITNSAMLPDYERADTTLNKTRKKVVIISPLNAQKKATAIPTHNRFSVLTSPPSPSPTLASSISGGDTSGEQYYIQSQNDLYQTSEWIKFLVPWGIGDLLMVLWQFLATFMCVLGALAYDLIDTPRRAYGGILDLGKETTPDTD</sequence>
<dbReference type="InterPro" id="IPR057514">
    <property type="entry name" value="NTF2_SigF"/>
</dbReference>
<dbReference type="PANTHER" id="PTHR35393">
    <property type="entry name" value="CHROMOSOME 1, WHOLE GENOME SHOTGUN SEQUENCE"/>
    <property type="match status" value="1"/>
</dbReference>
<dbReference type="EMBL" id="JAVRRD010000013">
    <property type="protein sequence ID" value="KAK5052555.1"/>
    <property type="molecule type" value="Genomic_DNA"/>
</dbReference>
<protein>
    <recommendedName>
        <fullName evidence="2">SigF-like NTF2-like domain-containing protein</fullName>
    </recommendedName>
</protein>
<accession>A0AAV9N9M3</accession>
<comment type="caution">
    <text evidence="3">The sequence shown here is derived from an EMBL/GenBank/DDBJ whole genome shotgun (WGS) entry which is preliminary data.</text>
</comment>
<evidence type="ECO:0000259" key="2">
    <source>
        <dbReference type="Pfam" id="PF24840"/>
    </source>
</evidence>
<evidence type="ECO:0000313" key="4">
    <source>
        <dbReference type="Proteomes" id="UP001358417"/>
    </source>
</evidence>
<evidence type="ECO:0000313" key="3">
    <source>
        <dbReference type="EMBL" id="KAK5052555.1"/>
    </source>
</evidence>
<dbReference type="AlphaFoldDB" id="A0AAV9N9M3"/>